<reference evidence="5 6" key="1">
    <citation type="submission" date="2017-02" db="EMBL/GenBank/DDBJ databases">
        <authorList>
            <person name="Peterson S.W."/>
        </authorList>
    </citation>
    <scope>NUCLEOTIDE SEQUENCE [LARGE SCALE GENOMIC DNA]</scope>
    <source>
        <strain evidence="5 6">DSM 45154</strain>
    </source>
</reference>
<evidence type="ECO:0000259" key="4">
    <source>
        <dbReference type="SMART" id="SM00656"/>
    </source>
</evidence>
<keyword evidence="2" id="KW-0119">Carbohydrate metabolism</keyword>
<dbReference type="Pfam" id="PF00544">
    <property type="entry name" value="Pectate_lyase_4"/>
    <property type="match status" value="2"/>
</dbReference>
<proteinExistence type="inferred from homology"/>
<dbReference type="OrthoDB" id="9804661at2"/>
<dbReference type="PANTHER" id="PTHR31683">
    <property type="entry name" value="PECTATE LYASE 18-RELATED"/>
    <property type="match status" value="1"/>
</dbReference>
<dbReference type="GO" id="GO:0030570">
    <property type="term" value="F:pectate lyase activity"/>
    <property type="evidence" value="ECO:0007669"/>
    <property type="project" value="InterPro"/>
</dbReference>
<evidence type="ECO:0000256" key="3">
    <source>
        <dbReference type="SAM" id="SignalP"/>
    </source>
</evidence>
<accession>A0A1T4JYJ6</accession>
<keyword evidence="6" id="KW-1185">Reference proteome</keyword>
<dbReference type="GO" id="GO:0000272">
    <property type="term" value="P:polysaccharide catabolic process"/>
    <property type="evidence" value="ECO:0007669"/>
    <property type="project" value="UniProtKB-KW"/>
</dbReference>
<dbReference type="Gene3D" id="2.160.20.10">
    <property type="entry name" value="Single-stranded right-handed beta-helix, Pectin lyase-like"/>
    <property type="match status" value="1"/>
</dbReference>
<dbReference type="SUPFAM" id="SSF51126">
    <property type="entry name" value="Pectin lyase-like"/>
    <property type="match status" value="1"/>
</dbReference>
<evidence type="ECO:0000256" key="2">
    <source>
        <dbReference type="RuleBase" id="RU361173"/>
    </source>
</evidence>
<dbReference type="InterPro" id="IPR045032">
    <property type="entry name" value="PEL"/>
</dbReference>
<dbReference type="PANTHER" id="PTHR31683:SF18">
    <property type="entry name" value="PECTATE LYASE 21-RELATED"/>
    <property type="match status" value="1"/>
</dbReference>
<name>A0A1T4JYJ6_9ACTN</name>
<dbReference type="AlphaFoldDB" id="A0A1T4JYJ6"/>
<feature type="chain" id="PRO_5012481986" evidence="3">
    <location>
        <begin position="26"/>
        <end position="438"/>
    </location>
</feature>
<comment type="subcellular location">
    <subcellularLocation>
        <location evidence="2">Secreted</location>
    </subcellularLocation>
</comment>
<dbReference type="SMART" id="SM00656">
    <property type="entry name" value="Amb_all"/>
    <property type="match status" value="1"/>
</dbReference>
<evidence type="ECO:0000313" key="6">
    <source>
        <dbReference type="Proteomes" id="UP000190637"/>
    </source>
</evidence>
<feature type="signal peptide" evidence="3">
    <location>
        <begin position="1"/>
        <end position="25"/>
    </location>
</feature>
<evidence type="ECO:0000313" key="5">
    <source>
        <dbReference type="EMBL" id="SJZ35296.1"/>
    </source>
</evidence>
<feature type="domain" description="Pectate lyase" evidence="4">
    <location>
        <begin position="127"/>
        <end position="362"/>
    </location>
</feature>
<dbReference type="InterPro" id="IPR012334">
    <property type="entry name" value="Pectin_lyas_fold"/>
</dbReference>
<dbReference type="EMBL" id="FUWS01000001">
    <property type="protein sequence ID" value="SJZ35296.1"/>
    <property type="molecule type" value="Genomic_DNA"/>
</dbReference>
<keyword evidence="2" id="KW-0964">Secreted</keyword>
<dbReference type="Proteomes" id="UP000190637">
    <property type="component" value="Unassembled WGS sequence"/>
</dbReference>
<dbReference type="InterPro" id="IPR002022">
    <property type="entry name" value="Pec_lyase"/>
</dbReference>
<gene>
    <name evidence="5" type="ORF">SAMN02745673_00068</name>
</gene>
<dbReference type="RefSeq" id="WP_078759520.1">
    <property type="nucleotide sequence ID" value="NZ_FUWS01000001.1"/>
</dbReference>
<protein>
    <submittedName>
        <fullName evidence="5">Pectate lyase</fullName>
    </submittedName>
</protein>
<evidence type="ECO:0000256" key="1">
    <source>
        <dbReference type="ARBA" id="ARBA00023239"/>
    </source>
</evidence>
<keyword evidence="2" id="KW-0624">Polysaccharide degradation</keyword>
<keyword evidence="1 2" id="KW-0456">Lyase</keyword>
<dbReference type="GO" id="GO:0005576">
    <property type="term" value="C:extracellular region"/>
    <property type="evidence" value="ECO:0007669"/>
    <property type="project" value="UniProtKB-SubCell"/>
</dbReference>
<sequence length="438" mass="47500">MRIATPVALVTAAALLPLTAPAAHAAGPLSPRVERVARQTLAPDDGWAAHEGGTTGGSAAKPADVHVVRDWAQLRAALSDPDSTPRIVAVDGTIHAAEGPDGQAPTCADYADPAYDKEAYLATYDPAHYTEAEITGPLEEARQRSARNQAESISVDIGSNTTLIGLGDDARIVGASITIRDADNVIVRNLAFESPRDCFPHWEPGEWNAEYDGLTVRNSTHVWVDHNEFSDGAHPDSANEEHWGYEYQVHDGLLDVVDGSDLVTLSYNVFADHDKTMLIGNTDRPDRDRGRLRVTLHHNRFDNILQRAPRVRYGQVHVYNNHYVVPAAPEGEKEYVYSWGVGVESMIYARNNRFDLGEGIEPAQVVRAWGGTAIDEANTLVNGVSRWHRVDLLAAHNAAHDPDLGSDVGWRPERSGRVDPAASVAAKVGAHAGTGRIL</sequence>
<comment type="similarity">
    <text evidence="2">Belongs to the polysaccharide lyase 1 family.</text>
</comment>
<organism evidence="5 6">
    <name type="scientific">Marinactinospora thermotolerans DSM 45154</name>
    <dbReference type="NCBI Taxonomy" id="1122192"/>
    <lineage>
        <taxon>Bacteria</taxon>
        <taxon>Bacillati</taxon>
        <taxon>Actinomycetota</taxon>
        <taxon>Actinomycetes</taxon>
        <taxon>Streptosporangiales</taxon>
        <taxon>Nocardiopsidaceae</taxon>
        <taxon>Marinactinospora</taxon>
    </lineage>
</organism>
<dbReference type="InterPro" id="IPR011050">
    <property type="entry name" value="Pectin_lyase_fold/virulence"/>
</dbReference>
<keyword evidence="3" id="KW-0732">Signal</keyword>
<dbReference type="STRING" id="1122192.SAMN02745673_00068"/>